<proteinExistence type="predicted"/>
<protein>
    <submittedName>
        <fullName evidence="1">Uncharacterized protein</fullName>
    </submittedName>
</protein>
<gene>
    <name evidence="1" type="ORF">ASNO1_62710</name>
</gene>
<comment type="caution">
    <text evidence="1">The sequence shown here is derived from an EMBL/GenBank/DDBJ whole genome shotgun (WGS) entry which is preliminary data.</text>
</comment>
<dbReference type="EMBL" id="BTTX01000007">
    <property type="protein sequence ID" value="GMU10017.1"/>
    <property type="molecule type" value="Genomic_DNA"/>
</dbReference>
<name>A0ABQ6R131_9BACT</name>
<accession>A0ABQ6R131</accession>
<sequence length="278" mass="30185">MVQRHEQHVLVLGELQERGTQQRAPGEVEGAQRFRCSEPLRFRLTRVLGEVLQVHPFQDEVHGRVDVLDGLARVRVEGGAQGLVTVDERVEGSLQGGDVSRTLQAQRVRHVVRGRSGLELIEEPQALLREGQRQLSRARYRDEGRSLKPGRAGPGVIDVTREARQGRGFEDGAQGQLHIESRAHAGHELRGQQRVTAQFEEVVSGAHSGMAQHLGPEGRELLLGRCARGDVRGGGGGFRNGEGLAVDLAVGGEGQGLQEDEGGGHHVLGQPLLQVFAE</sequence>
<evidence type="ECO:0000313" key="2">
    <source>
        <dbReference type="Proteomes" id="UP001342631"/>
    </source>
</evidence>
<keyword evidence="2" id="KW-1185">Reference proteome</keyword>
<dbReference type="Proteomes" id="UP001342631">
    <property type="component" value="Unassembled WGS sequence"/>
</dbReference>
<evidence type="ECO:0000313" key="1">
    <source>
        <dbReference type="EMBL" id="GMU10017.1"/>
    </source>
</evidence>
<reference evidence="1 2" key="1">
    <citation type="journal article" date="2024" name="Arch. Microbiol.">
        <title>Corallococcus caeni sp. nov., a novel myxobacterium isolated from activated sludge.</title>
        <authorList>
            <person name="Tomita S."/>
            <person name="Nakai R."/>
            <person name="Kuroda K."/>
            <person name="Kurashita H."/>
            <person name="Hatamoto M."/>
            <person name="Yamaguchi T."/>
            <person name="Narihiro T."/>
        </authorList>
    </citation>
    <scope>NUCLEOTIDE SEQUENCE [LARGE SCALE GENOMIC DNA]</scope>
    <source>
        <strain evidence="1 2">NO1</strain>
    </source>
</reference>
<organism evidence="1 2">
    <name type="scientific">Corallococcus caeni</name>
    <dbReference type="NCBI Taxonomy" id="3082388"/>
    <lineage>
        <taxon>Bacteria</taxon>
        <taxon>Pseudomonadati</taxon>
        <taxon>Myxococcota</taxon>
        <taxon>Myxococcia</taxon>
        <taxon>Myxococcales</taxon>
        <taxon>Cystobacterineae</taxon>
        <taxon>Myxococcaceae</taxon>
        <taxon>Corallococcus</taxon>
    </lineage>
</organism>